<sequence>MTKIKNIPLQTKILGLISALILFIVILLAGIFAYLESVDTRDQVEQLALQSAKTISLLPELREAIEENDADSRFRPIAEQIKDQVNAADIVIEDRERIIYSHVNPGLVGQESIDPISYRALIFGGSNNFEVERDQGTMIIGKVPIIADYGEYTQIIGTVSVEFLERDIYQSIYERIRVIMIASLIVLLVGILGGIFLAKSIRKDTLGLEPHEIAALYRERNAILLSVKEGIIAIDENGWITLINHSAKSMLDFDEDNLIGQPLNQFLQQIQIDDVLQTGKSVNNAEVLINEKIFIFNIIPIIENGQVAGVVSSFRDKTELKNLMNTITEVREYSEGLRAQTHEYANKLFLLSGLLQLERYQDAFEFIQKESVTHKHQNQILFNQIHDANVQAILLGKIGKASEKKIYFEVDPDSYVDPLPSHIEAADAVVIIGNLIDNAFDAVEQQQEKKVAFSITDFGNDIIIEVTDNGKGIPNDKLDALFTMGYSSKGENRGFGLFNVKRIVESLGGTIEVSNEQESRTIFTVYLPKKIMG</sequence>
<dbReference type="InterPro" id="IPR036890">
    <property type="entry name" value="HATPase_C_sf"/>
</dbReference>
<comment type="catalytic activity">
    <reaction evidence="1">
        <text>ATP + protein L-histidine = ADP + protein N-phospho-L-histidine.</text>
        <dbReference type="EC" id="2.7.13.3"/>
    </reaction>
</comment>
<feature type="transmembrane region" description="Helical" evidence="14">
    <location>
        <begin position="12"/>
        <end position="35"/>
    </location>
</feature>
<dbReference type="SMART" id="SM00387">
    <property type="entry name" value="HATPase_c"/>
    <property type="match status" value="1"/>
</dbReference>
<keyword evidence="4" id="KW-1003">Cell membrane</keyword>
<keyword evidence="10" id="KW-0067">ATP-binding</keyword>
<evidence type="ECO:0000313" key="18">
    <source>
        <dbReference type="Proteomes" id="UP001172142"/>
    </source>
</evidence>
<dbReference type="SMART" id="SM00091">
    <property type="entry name" value="PAS"/>
    <property type="match status" value="1"/>
</dbReference>
<dbReference type="EC" id="2.7.13.3" evidence="3"/>
<evidence type="ECO:0000256" key="10">
    <source>
        <dbReference type="ARBA" id="ARBA00022840"/>
    </source>
</evidence>
<evidence type="ECO:0000256" key="14">
    <source>
        <dbReference type="SAM" id="Phobius"/>
    </source>
</evidence>
<proteinExistence type="predicted"/>
<evidence type="ECO:0000256" key="4">
    <source>
        <dbReference type="ARBA" id="ARBA00022475"/>
    </source>
</evidence>
<dbReference type="InterPro" id="IPR016120">
    <property type="entry name" value="Sig_transdc_His_kin_SpoOB"/>
</dbReference>
<dbReference type="InterPro" id="IPR029151">
    <property type="entry name" value="Sensor-like_sf"/>
</dbReference>
<dbReference type="PROSITE" id="PS50109">
    <property type="entry name" value="HIS_KIN"/>
    <property type="match status" value="1"/>
</dbReference>
<dbReference type="InterPro" id="IPR000014">
    <property type="entry name" value="PAS"/>
</dbReference>
<feature type="domain" description="PAS" evidence="16">
    <location>
        <begin position="216"/>
        <end position="274"/>
    </location>
</feature>
<keyword evidence="11 14" id="KW-1133">Transmembrane helix</keyword>
<evidence type="ECO:0000256" key="2">
    <source>
        <dbReference type="ARBA" id="ARBA00004651"/>
    </source>
</evidence>
<dbReference type="GO" id="GO:0004673">
    <property type="term" value="F:protein histidine kinase activity"/>
    <property type="evidence" value="ECO:0007669"/>
    <property type="project" value="UniProtKB-EC"/>
</dbReference>
<keyword evidence="5" id="KW-0597">Phosphoprotein</keyword>
<evidence type="ECO:0000256" key="12">
    <source>
        <dbReference type="ARBA" id="ARBA00023012"/>
    </source>
</evidence>
<reference evidence="17 18" key="1">
    <citation type="submission" date="2023-07" db="EMBL/GenBank/DDBJ databases">
        <title>Novel species in genus Planococcus.</title>
        <authorList>
            <person name="Ning S."/>
        </authorList>
    </citation>
    <scope>NUCLEOTIDE SEQUENCE [LARGE SCALE GENOMIC DNA]</scope>
    <source>
        <strain evidence="17 18">N017</strain>
    </source>
</reference>
<keyword evidence="9 17" id="KW-0418">Kinase</keyword>
<feature type="transmembrane region" description="Helical" evidence="14">
    <location>
        <begin position="178"/>
        <end position="198"/>
    </location>
</feature>
<evidence type="ECO:0000256" key="9">
    <source>
        <dbReference type="ARBA" id="ARBA00022777"/>
    </source>
</evidence>
<dbReference type="InterPro" id="IPR005467">
    <property type="entry name" value="His_kinase_dom"/>
</dbReference>
<dbReference type="Proteomes" id="UP001172142">
    <property type="component" value="Unassembled WGS sequence"/>
</dbReference>
<keyword evidence="12" id="KW-0902">Two-component regulatory system</keyword>
<protein>
    <recommendedName>
        <fullName evidence="3">histidine kinase</fullName>
        <ecNumber evidence="3">2.7.13.3</ecNumber>
    </recommendedName>
</protein>
<dbReference type="PROSITE" id="PS50112">
    <property type="entry name" value="PAS"/>
    <property type="match status" value="1"/>
</dbReference>
<evidence type="ECO:0000256" key="13">
    <source>
        <dbReference type="ARBA" id="ARBA00023136"/>
    </source>
</evidence>
<dbReference type="PANTHER" id="PTHR43547">
    <property type="entry name" value="TWO-COMPONENT HISTIDINE KINASE"/>
    <property type="match status" value="1"/>
</dbReference>
<evidence type="ECO:0000259" key="16">
    <source>
        <dbReference type="PROSITE" id="PS50112"/>
    </source>
</evidence>
<dbReference type="Gene3D" id="3.30.450.20">
    <property type="entry name" value="PAS domain"/>
    <property type="match status" value="2"/>
</dbReference>
<keyword evidence="7 14" id="KW-0812">Transmembrane</keyword>
<evidence type="ECO:0000313" key="17">
    <source>
        <dbReference type="EMBL" id="MDN7247263.1"/>
    </source>
</evidence>
<evidence type="ECO:0000256" key="11">
    <source>
        <dbReference type="ARBA" id="ARBA00022989"/>
    </source>
</evidence>
<keyword evidence="18" id="KW-1185">Reference proteome</keyword>
<gene>
    <name evidence="17" type="ORF">QWY13_17420</name>
</gene>
<dbReference type="PRINTS" id="PR00344">
    <property type="entry name" value="BCTRLSENSOR"/>
</dbReference>
<dbReference type="Gene3D" id="3.30.565.10">
    <property type="entry name" value="Histidine kinase-like ATPase, C-terminal domain"/>
    <property type="match status" value="1"/>
</dbReference>
<dbReference type="SUPFAM" id="SSF55874">
    <property type="entry name" value="ATPase domain of HSP90 chaperone/DNA topoisomerase II/histidine kinase"/>
    <property type="match status" value="1"/>
</dbReference>
<keyword evidence="8" id="KW-0547">Nucleotide-binding</keyword>
<dbReference type="SUPFAM" id="SSF55890">
    <property type="entry name" value="Sporulation response regulatory protein Spo0B"/>
    <property type="match status" value="1"/>
</dbReference>
<dbReference type="InterPro" id="IPR004358">
    <property type="entry name" value="Sig_transdc_His_kin-like_C"/>
</dbReference>
<dbReference type="RefSeq" id="WP_301857521.1">
    <property type="nucleotide sequence ID" value="NZ_JAUJWU010000006.1"/>
</dbReference>
<organism evidence="17 18">
    <name type="scientific">Planococcus shenhongbingii</name>
    <dbReference type="NCBI Taxonomy" id="3058398"/>
    <lineage>
        <taxon>Bacteria</taxon>
        <taxon>Bacillati</taxon>
        <taxon>Bacillota</taxon>
        <taxon>Bacilli</taxon>
        <taxon>Bacillales</taxon>
        <taxon>Caryophanaceae</taxon>
        <taxon>Planococcus</taxon>
    </lineage>
</organism>
<dbReference type="Pfam" id="PF14689">
    <property type="entry name" value="SPOB_a"/>
    <property type="match status" value="1"/>
</dbReference>
<dbReference type="InterPro" id="IPR039506">
    <property type="entry name" value="SPOB_a"/>
</dbReference>
<dbReference type="Pfam" id="PF17203">
    <property type="entry name" value="sCache_3_2"/>
    <property type="match status" value="1"/>
</dbReference>
<dbReference type="Pfam" id="PF00989">
    <property type="entry name" value="PAS"/>
    <property type="match status" value="1"/>
</dbReference>
<dbReference type="Pfam" id="PF02518">
    <property type="entry name" value="HATPase_c"/>
    <property type="match status" value="1"/>
</dbReference>
<evidence type="ECO:0000256" key="5">
    <source>
        <dbReference type="ARBA" id="ARBA00022553"/>
    </source>
</evidence>
<dbReference type="NCBIfam" id="TIGR00229">
    <property type="entry name" value="sensory_box"/>
    <property type="match status" value="1"/>
</dbReference>
<keyword evidence="6 17" id="KW-0808">Transferase</keyword>
<dbReference type="InterPro" id="IPR033463">
    <property type="entry name" value="sCache_3"/>
</dbReference>
<comment type="caution">
    <text evidence="17">The sequence shown here is derived from an EMBL/GenBank/DDBJ whole genome shotgun (WGS) entry which is preliminary data.</text>
</comment>
<dbReference type="SUPFAM" id="SSF103190">
    <property type="entry name" value="Sensory domain-like"/>
    <property type="match status" value="1"/>
</dbReference>
<keyword evidence="13 14" id="KW-0472">Membrane</keyword>
<evidence type="ECO:0000256" key="3">
    <source>
        <dbReference type="ARBA" id="ARBA00012438"/>
    </source>
</evidence>
<evidence type="ECO:0000256" key="8">
    <source>
        <dbReference type="ARBA" id="ARBA00022741"/>
    </source>
</evidence>
<dbReference type="EMBL" id="JAUJWU010000006">
    <property type="protein sequence ID" value="MDN7247263.1"/>
    <property type="molecule type" value="Genomic_DNA"/>
</dbReference>
<accession>A0ABT8NH93</accession>
<evidence type="ECO:0000259" key="15">
    <source>
        <dbReference type="PROSITE" id="PS50109"/>
    </source>
</evidence>
<dbReference type="InterPro" id="IPR035965">
    <property type="entry name" value="PAS-like_dom_sf"/>
</dbReference>
<dbReference type="SUPFAM" id="SSF55785">
    <property type="entry name" value="PYP-like sensor domain (PAS domain)"/>
    <property type="match status" value="1"/>
</dbReference>
<evidence type="ECO:0000256" key="7">
    <source>
        <dbReference type="ARBA" id="ARBA00022692"/>
    </source>
</evidence>
<dbReference type="Gene3D" id="1.10.287.130">
    <property type="match status" value="1"/>
</dbReference>
<evidence type="ECO:0000256" key="6">
    <source>
        <dbReference type="ARBA" id="ARBA00022679"/>
    </source>
</evidence>
<dbReference type="CDD" id="cd00130">
    <property type="entry name" value="PAS"/>
    <property type="match status" value="1"/>
</dbReference>
<evidence type="ECO:0000256" key="1">
    <source>
        <dbReference type="ARBA" id="ARBA00000085"/>
    </source>
</evidence>
<dbReference type="InterPro" id="IPR013767">
    <property type="entry name" value="PAS_fold"/>
</dbReference>
<dbReference type="PANTHER" id="PTHR43547:SF3">
    <property type="entry name" value="SENSOR PROTEIN CITS"/>
    <property type="match status" value="1"/>
</dbReference>
<name>A0ABT8NH93_9BACL</name>
<dbReference type="InterPro" id="IPR003594">
    <property type="entry name" value="HATPase_dom"/>
</dbReference>
<comment type="subcellular location">
    <subcellularLocation>
        <location evidence="2">Cell membrane</location>
        <topology evidence="2">Multi-pass membrane protein</topology>
    </subcellularLocation>
</comment>
<feature type="domain" description="Histidine kinase" evidence="15">
    <location>
        <begin position="431"/>
        <end position="531"/>
    </location>
</feature>